<name>A0A224Y5Z6_9ACAR</name>
<evidence type="ECO:0000313" key="1">
    <source>
        <dbReference type="EMBL" id="MAA12988.1"/>
    </source>
</evidence>
<reference evidence="1" key="1">
    <citation type="journal article" date="2017" name="Parasit. Vectors">
        <title>Sialotranscriptomics of Rhipicephalus zambeziensis reveals intricate expression profiles of secretory proteins and suggests tight temporal transcriptional regulation during blood-feeding.</title>
        <authorList>
            <person name="de Castro M.H."/>
            <person name="de Klerk D."/>
            <person name="Pienaar R."/>
            <person name="Rees D.J.G."/>
            <person name="Mans B.J."/>
        </authorList>
    </citation>
    <scope>NUCLEOTIDE SEQUENCE</scope>
    <source>
        <tissue evidence="1">Salivary glands</tissue>
    </source>
</reference>
<organism evidence="1">
    <name type="scientific">Rhipicephalus zambeziensis</name>
    <dbReference type="NCBI Taxonomy" id="60191"/>
    <lineage>
        <taxon>Eukaryota</taxon>
        <taxon>Metazoa</taxon>
        <taxon>Ecdysozoa</taxon>
        <taxon>Arthropoda</taxon>
        <taxon>Chelicerata</taxon>
        <taxon>Arachnida</taxon>
        <taxon>Acari</taxon>
        <taxon>Parasitiformes</taxon>
        <taxon>Ixodida</taxon>
        <taxon>Ixodoidea</taxon>
        <taxon>Ixodidae</taxon>
        <taxon>Rhipicephalinae</taxon>
        <taxon>Rhipicephalus</taxon>
        <taxon>Rhipicephalus</taxon>
    </lineage>
</organism>
<sequence>MATLTAVHLPVANSAHTFQERVPLGDALWGEFGTDEAALEEGVGRCLLSEVARLHLLAVNAPVEAATHPQPRHGCLLQQQLVVCFKLGLPSKWVSRTSEKLE</sequence>
<proteinExistence type="predicted"/>
<dbReference type="EMBL" id="GFPF01001842">
    <property type="protein sequence ID" value="MAA12988.1"/>
    <property type="molecule type" value="Transcribed_RNA"/>
</dbReference>
<accession>A0A224Y5Z6</accession>
<dbReference type="AlphaFoldDB" id="A0A224Y5Z6"/>
<protein>
    <submittedName>
        <fullName evidence="1">Uncharacterized protein</fullName>
    </submittedName>
</protein>